<evidence type="ECO:0000259" key="1">
    <source>
        <dbReference type="PROSITE" id="PS51154"/>
    </source>
</evidence>
<evidence type="ECO:0000313" key="2">
    <source>
        <dbReference type="EMBL" id="KAF5335626.1"/>
    </source>
</evidence>
<dbReference type="InterPro" id="IPR002589">
    <property type="entry name" value="Macro_dom"/>
</dbReference>
<dbReference type="Gene3D" id="3.40.220.10">
    <property type="entry name" value="Leucine Aminopeptidase, subunit E, domain 1"/>
    <property type="match status" value="1"/>
</dbReference>
<comment type="caution">
    <text evidence="2">The sequence shown here is derived from an EMBL/GenBank/DDBJ whole genome shotgun (WGS) entry which is preliminary data.</text>
</comment>
<dbReference type="PROSITE" id="PS51154">
    <property type="entry name" value="MACRO"/>
    <property type="match status" value="1"/>
</dbReference>
<accession>A0A8H5C6S2</accession>
<dbReference type="Proteomes" id="UP000559256">
    <property type="component" value="Unassembled WGS sequence"/>
</dbReference>
<keyword evidence="3" id="KW-1185">Reference proteome</keyword>
<proteinExistence type="predicted"/>
<gene>
    <name evidence="2" type="ORF">D9758_014801</name>
</gene>
<dbReference type="AlphaFoldDB" id="A0A8H5C6S2"/>
<reference evidence="2 3" key="1">
    <citation type="journal article" date="2020" name="ISME J.">
        <title>Uncovering the hidden diversity of litter-decomposition mechanisms in mushroom-forming fungi.</title>
        <authorList>
            <person name="Floudas D."/>
            <person name="Bentzer J."/>
            <person name="Ahren D."/>
            <person name="Johansson T."/>
            <person name="Persson P."/>
            <person name="Tunlid A."/>
        </authorList>
    </citation>
    <scope>NUCLEOTIDE SEQUENCE [LARGE SCALE GENOMIC DNA]</scope>
    <source>
        <strain evidence="2 3">CBS 291.85</strain>
    </source>
</reference>
<organism evidence="2 3">
    <name type="scientific">Tetrapyrgos nigripes</name>
    <dbReference type="NCBI Taxonomy" id="182062"/>
    <lineage>
        <taxon>Eukaryota</taxon>
        <taxon>Fungi</taxon>
        <taxon>Dikarya</taxon>
        <taxon>Basidiomycota</taxon>
        <taxon>Agaricomycotina</taxon>
        <taxon>Agaricomycetes</taxon>
        <taxon>Agaricomycetidae</taxon>
        <taxon>Agaricales</taxon>
        <taxon>Marasmiineae</taxon>
        <taxon>Marasmiaceae</taxon>
        <taxon>Tetrapyrgos</taxon>
    </lineage>
</organism>
<feature type="domain" description="Macro" evidence="1">
    <location>
        <begin position="1"/>
        <end position="92"/>
    </location>
</feature>
<dbReference type="PROSITE" id="PS51257">
    <property type="entry name" value="PROKAR_LIPOPROTEIN"/>
    <property type="match status" value="1"/>
</dbReference>
<dbReference type="SUPFAM" id="SSF52949">
    <property type="entry name" value="Macro domain-like"/>
    <property type="match status" value="1"/>
</dbReference>
<dbReference type="EMBL" id="JAACJM010000238">
    <property type="protein sequence ID" value="KAF5335626.1"/>
    <property type="molecule type" value="Genomic_DNA"/>
</dbReference>
<sequence length="92" mass="9896">MSKIAHIKGDLFSAPPNTILVQACNTLGSWGAGITKAFKERYPSPTSVYTLLMYGLFLNTLGPFKVGHNAVIHNGVALRKVVPDAKQTQLGL</sequence>
<dbReference type="OrthoDB" id="2155246at2759"/>
<evidence type="ECO:0000313" key="3">
    <source>
        <dbReference type="Proteomes" id="UP000559256"/>
    </source>
</evidence>
<dbReference type="InterPro" id="IPR043472">
    <property type="entry name" value="Macro_dom-like"/>
</dbReference>
<name>A0A8H5C6S2_9AGAR</name>
<protein>
    <recommendedName>
        <fullName evidence="1">Macro domain-containing protein</fullName>
    </recommendedName>
</protein>